<organism evidence="4 5">
    <name type="scientific">Desulfosporosinus nitroreducens</name>
    <dbReference type="NCBI Taxonomy" id="2018668"/>
    <lineage>
        <taxon>Bacteria</taxon>
        <taxon>Bacillati</taxon>
        <taxon>Bacillota</taxon>
        <taxon>Clostridia</taxon>
        <taxon>Eubacteriales</taxon>
        <taxon>Desulfitobacteriaceae</taxon>
        <taxon>Desulfosporosinus</taxon>
    </lineage>
</organism>
<dbReference type="Gene3D" id="1.20.1260.10">
    <property type="match status" value="1"/>
</dbReference>
<keyword evidence="4" id="KW-0167">Capsid protein</keyword>
<dbReference type="Proteomes" id="UP001176021">
    <property type="component" value="Unassembled WGS sequence"/>
</dbReference>
<evidence type="ECO:0000256" key="1">
    <source>
        <dbReference type="ARBA" id="ARBA00022969"/>
    </source>
</evidence>
<accession>A0ABT8QSD9</accession>
<keyword evidence="1" id="KW-0749">Sporulation</keyword>
<gene>
    <name evidence="4" type="ORF">M8H41_15560</name>
</gene>
<dbReference type="EMBL" id="JAMJEV010000013">
    <property type="protein sequence ID" value="MDO0824261.1"/>
    <property type="molecule type" value="Genomic_DNA"/>
</dbReference>
<dbReference type="Pfam" id="PF07875">
    <property type="entry name" value="Coat_F"/>
    <property type="match status" value="1"/>
</dbReference>
<evidence type="ECO:0000256" key="2">
    <source>
        <dbReference type="ARBA" id="ARBA00024325"/>
    </source>
</evidence>
<reference evidence="4" key="1">
    <citation type="submission" date="2022-05" db="EMBL/GenBank/DDBJ databases">
        <title>Expanded diversity of anoxic marine methylotrophy in a Black Sea sulfate reducing microorganism.</title>
        <authorList>
            <person name="Fischer P.Q."/>
            <person name="Stams A.J.M."/>
            <person name="Villanueva L."/>
            <person name="Sousa D.Z."/>
        </authorList>
    </citation>
    <scope>NUCLEOTIDE SEQUENCE</scope>
    <source>
        <strain evidence="4">P130</strain>
    </source>
</reference>
<evidence type="ECO:0000313" key="4">
    <source>
        <dbReference type="EMBL" id="MDO0824261.1"/>
    </source>
</evidence>
<dbReference type="PANTHER" id="PTHR39183">
    <property type="entry name" value="SPORE COAT PROTEIN F-LIKE PROTEIN YHCQ"/>
    <property type="match status" value="1"/>
</dbReference>
<keyword evidence="4" id="KW-0946">Virion</keyword>
<evidence type="ECO:0000313" key="5">
    <source>
        <dbReference type="Proteomes" id="UP001176021"/>
    </source>
</evidence>
<dbReference type="PANTHER" id="PTHR39183:SF1">
    <property type="entry name" value="SPORE COAT PROTEIN F-LIKE PROTEIN YHCQ"/>
    <property type="match status" value="1"/>
</dbReference>
<dbReference type="InterPro" id="IPR012851">
    <property type="entry name" value="Spore_coat_CotF-like"/>
</dbReference>
<keyword evidence="5" id="KW-1185">Reference proteome</keyword>
<sequence length="101" mass="11314">MSILGFFQDMIGMGDMTEQVIATDLLLASKSGVINYAMAISEAVTPEVRDVLRRHLDVAIETHEKVAAYMMKNGYYHVTNPQEQIRVDMQASDTVLDIPRP</sequence>
<proteinExistence type="inferred from homology"/>
<protein>
    <submittedName>
        <fullName evidence="4">Spore coat protein</fullName>
    </submittedName>
</protein>
<name>A0ABT8QSD9_9FIRM</name>
<comment type="similarity">
    <text evidence="3">Belongs to the CotF family.</text>
</comment>
<comment type="subcellular location">
    <subcellularLocation>
        <location evidence="2">Spore coat</location>
    </subcellularLocation>
</comment>
<comment type="caution">
    <text evidence="4">The sequence shown here is derived from an EMBL/GenBank/DDBJ whole genome shotgun (WGS) entry which is preliminary data.</text>
</comment>
<dbReference type="InterPro" id="IPR012347">
    <property type="entry name" value="Ferritin-like"/>
</dbReference>
<evidence type="ECO:0000256" key="3">
    <source>
        <dbReference type="ARBA" id="ARBA00024344"/>
    </source>
</evidence>